<sequence>MPNFGEMTSQHVLYIPAVLMIGLIVGYILGSRAVRAELERHRRRMKQ</sequence>
<accession>A0A0K1EM98</accession>
<proteinExistence type="predicted"/>
<dbReference type="AlphaFoldDB" id="A0A0K1EM98"/>
<gene>
    <name evidence="2" type="ORF">CMC5_062110</name>
</gene>
<keyword evidence="3" id="KW-1185">Reference proteome</keyword>
<dbReference type="RefSeq" id="WP_169796710.1">
    <property type="nucleotide sequence ID" value="NZ_CP012159.1"/>
</dbReference>
<dbReference type="EMBL" id="CP012159">
    <property type="protein sequence ID" value="AKT41989.1"/>
    <property type="molecule type" value="Genomic_DNA"/>
</dbReference>
<name>A0A0K1EM98_CHOCO</name>
<evidence type="ECO:0000256" key="1">
    <source>
        <dbReference type="SAM" id="Phobius"/>
    </source>
</evidence>
<keyword evidence="1" id="KW-1133">Transmembrane helix</keyword>
<evidence type="ECO:0000313" key="2">
    <source>
        <dbReference type="EMBL" id="AKT41989.1"/>
    </source>
</evidence>
<reference evidence="2 3" key="1">
    <citation type="submission" date="2015-07" db="EMBL/GenBank/DDBJ databases">
        <title>Genome analysis of myxobacterium Chondromyces crocatus Cm c5 reveals a high potential for natural compound synthesis and the genetic basis for the loss of fruiting body formation.</title>
        <authorList>
            <person name="Zaburannyi N."/>
            <person name="Bunk B."/>
            <person name="Maier J."/>
            <person name="Overmann J."/>
            <person name="Mueller R."/>
        </authorList>
    </citation>
    <scope>NUCLEOTIDE SEQUENCE [LARGE SCALE GENOMIC DNA]</scope>
    <source>
        <strain evidence="2 3">Cm c5</strain>
    </source>
</reference>
<dbReference type="STRING" id="52.CMC5_062110"/>
<dbReference type="Proteomes" id="UP000067626">
    <property type="component" value="Chromosome"/>
</dbReference>
<dbReference type="KEGG" id="ccro:CMC5_062110"/>
<protein>
    <submittedName>
        <fullName evidence="2">Uncharacterized protein</fullName>
    </submittedName>
</protein>
<organism evidence="2 3">
    <name type="scientific">Chondromyces crocatus</name>
    <dbReference type="NCBI Taxonomy" id="52"/>
    <lineage>
        <taxon>Bacteria</taxon>
        <taxon>Pseudomonadati</taxon>
        <taxon>Myxococcota</taxon>
        <taxon>Polyangia</taxon>
        <taxon>Polyangiales</taxon>
        <taxon>Polyangiaceae</taxon>
        <taxon>Chondromyces</taxon>
    </lineage>
</organism>
<feature type="transmembrane region" description="Helical" evidence="1">
    <location>
        <begin position="12"/>
        <end position="34"/>
    </location>
</feature>
<keyword evidence="1" id="KW-0472">Membrane</keyword>
<keyword evidence="1" id="KW-0812">Transmembrane</keyword>
<evidence type="ECO:0000313" key="3">
    <source>
        <dbReference type="Proteomes" id="UP000067626"/>
    </source>
</evidence>